<evidence type="ECO:0000313" key="2">
    <source>
        <dbReference type="Proteomes" id="UP001364695"/>
    </source>
</evidence>
<name>A0ACC6P4V5_9BURK</name>
<comment type="caution">
    <text evidence="1">The sequence shown here is derived from an EMBL/GenBank/DDBJ whole genome shotgun (WGS) entry which is preliminary data.</text>
</comment>
<protein>
    <submittedName>
        <fullName evidence="1">PhzF family phenazine biosynthesis protein</fullName>
    </submittedName>
</protein>
<sequence length="296" mass="30935">MPQRPFRQVDVFTREAFRGNPVAVVLDADGLTDEQMRRVANWTNLSETTFVLPPTQPGADYRLRIFTPQTELPFAGHPTLGTAHALIEAGRITPQAGRLVQECATGLIQLTVTTQPGASPLIDFVLPEPGFTPLSDADVAALAEALGAPVLTDPAPQHVRVGPVWTVVQLPSAQAVLALRPDFARLARLSGQDATTGVAVFGVWPQGASPGPAAIEVRAFAPADGINEDPVCGSGNGAVAAFIRATGQTPAVGRQYLATQGAVVGRSGEIHIAFEGDSVIRVGGQSLTCIEGQVTL</sequence>
<dbReference type="EMBL" id="JAWDIE010000022">
    <property type="protein sequence ID" value="MEJ7139224.1"/>
    <property type="molecule type" value="Genomic_DNA"/>
</dbReference>
<organism evidence="1 2">
    <name type="scientific">Amphibiibacter pelophylacis</name>
    <dbReference type="NCBI Taxonomy" id="1799477"/>
    <lineage>
        <taxon>Bacteria</taxon>
        <taxon>Pseudomonadati</taxon>
        <taxon>Pseudomonadota</taxon>
        <taxon>Betaproteobacteria</taxon>
        <taxon>Burkholderiales</taxon>
        <taxon>Sphaerotilaceae</taxon>
        <taxon>Amphibiibacter</taxon>
    </lineage>
</organism>
<dbReference type="Proteomes" id="UP001364695">
    <property type="component" value="Unassembled WGS sequence"/>
</dbReference>
<accession>A0ACC6P4V5</accession>
<gene>
    <name evidence="1" type="ORF">RV045_12420</name>
</gene>
<reference evidence="1" key="1">
    <citation type="submission" date="2023-10" db="EMBL/GenBank/DDBJ databases">
        <title>Amphibacter perezi, gen. nov., sp. nov. a novel taxa of the family Comamonadaceae, class Betaproteobacteria isolated from the skin microbiota of Pelophylax perezi from different populations.</title>
        <authorList>
            <person name="Costa S."/>
            <person name="Proenca D.N."/>
            <person name="Lopes I."/>
            <person name="Morais P.V."/>
        </authorList>
    </citation>
    <scope>NUCLEOTIDE SEQUENCE</scope>
    <source>
        <strain evidence="1">SL12-8</strain>
    </source>
</reference>
<evidence type="ECO:0000313" key="1">
    <source>
        <dbReference type="EMBL" id="MEJ7139224.1"/>
    </source>
</evidence>
<proteinExistence type="predicted"/>
<keyword evidence="2" id="KW-1185">Reference proteome</keyword>